<evidence type="ECO:0000313" key="3">
    <source>
        <dbReference type="EMBL" id="QDM44718.1"/>
    </source>
</evidence>
<dbReference type="GeneID" id="76997366"/>
<dbReference type="EMBL" id="JAMDMM010000035">
    <property type="protein sequence ID" value="MCY9609150.1"/>
    <property type="molecule type" value="Genomic_DNA"/>
</dbReference>
<dbReference type="SUPFAM" id="SSF55729">
    <property type="entry name" value="Acyl-CoA N-acyltransferases (Nat)"/>
    <property type="match status" value="1"/>
</dbReference>
<dbReference type="PANTHER" id="PTHR43415:SF3">
    <property type="entry name" value="GNAT-FAMILY ACETYLTRANSFERASE"/>
    <property type="match status" value="1"/>
</dbReference>
<dbReference type="RefSeq" id="WP_087444309.1">
    <property type="nucleotide sequence ID" value="NZ_CABMNB010000045.1"/>
</dbReference>
<dbReference type="InterPro" id="IPR016181">
    <property type="entry name" value="Acyl_CoA_acyltransferase"/>
</dbReference>
<reference evidence="3 4" key="1">
    <citation type="submission" date="2019-07" db="EMBL/GenBank/DDBJ databases">
        <title>Paenibacillus thiaminolyticus NRRL B-4156.</title>
        <authorList>
            <person name="Hehnly C."/>
            <person name="Zhang L."/>
        </authorList>
    </citation>
    <scope>NUCLEOTIDE SEQUENCE [LARGE SCALE GENOMIC DNA]</scope>
    <source>
        <strain evidence="3 4">NRRL B-4156</strain>
    </source>
</reference>
<feature type="domain" description="N-acetyltransferase" evidence="1">
    <location>
        <begin position="12"/>
        <end position="160"/>
    </location>
</feature>
<evidence type="ECO:0000313" key="5">
    <source>
        <dbReference type="Proteomes" id="UP001209276"/>
    </source>
</evidence>
<dbReference type="Proteomes" id="UP000315377">
    <property type="component" value="Chromosome"/>
</dbReference>
<evidence type="ECO:0000313" key="2">
    <source>
        <dbReference type="EMBL" id="MCY9609150.1"/>
    </source>
</evidence>
<gene>
    <name evidence="3" type="ORF">FLT43_15490</name>
    <name evidence="2" type="ORF">M5W83_18560</name>
</gene>
<proteinExistence type="predicted"/>
<organism evidence="3 4">
    <name type="scientific">Paenibacillus thiaminolyticus</name>
    <name type="common">Bacillus thiaminolyticus</name>
    <dbReference type="NCBI Taxonomy" id="49283"/>
    <lineage>
        <taxon>Bacteria</taxon>
        <taxon>Bacillati</taxon>
        <taxon>Bacillota</taxon>
        <taxon>Bacilli</taxon>
        <taxon>Bacillales</taxon>
        <taxon>Paenibacillaceae</taxon>
        <taxon>Paenibacillus</taxon>
    </lineage>
</organism>
<dbReference type="PANTHER" id="PTHR43415">
    <property type="entry name" value="SPERMIDINE N(1)-ACETYLTRANSFERASE"/>
    <property type="match status" value="1"/>
</dbReference>
<dbReference type="CDD" id="cd04301">
    <property type="entry name" value="NAT_SF"/>
    <property type="match status" value="1"/>
</dbReference>
<reference evidence="2 5" key="2">
    <citation type="submission" date="2022-05" db="EMBL/GenBank/DDBJ databases">
        <title>Genome Sequencing of Bee-Associated Microbes.</title>
        <authorList>
            <person name="Dunlap C."/>
        </authorList>
    </citation>
    <scope>NUCLEOTIDE SEQUENCE [LARGE SCALE GENOMIC DNA]</scope>
    <source>
        <strain evidence="2 5">NRRL B-14613</strain>
    </source>
</reference>
<dbReference type="EMBL" id="CP041405">
    <property type="protein sequence ID" value="QDM44718.1"/>
    <property type="molecule type" value="Genomic_DNA"/>
</dbReference>
<dbReference type="Pfam" id="PF13302">
    <property type="entry name" value="Acetyltransf_3"/>
    <property type="match status" value="1"/>
</dbReference>
<dbReference type="AlphaFoldDB" id="A0AAP9DVM0"/>
<evidence type="ECO:0000313" key="4">
    <source>
        <dbReference type="Proteomes" id="UP000315377"/>
    </source>
</evidence>
<dbReference type="Proteomes" id="UP001209276">
    <property type="component" value="Unassembled WGS sequence"/>
</dbReference>
<sequence>MNKGIIIQSSKLELRRTEERDLAFVIETENDPDNRPFIGQWTVERHRTALTEEDVLHAVLSGGQGEPAGYIIVTGLTDANRSVCIQRIALKQKGRGYGTEAMRLIVRWIWEETEAHRIWLDVKTGNRRARRVYEAAGFIHEGTLRDCLFNGEQFESLSIMSILRSEYKG</sequence>
<evidence type="ECO:0000259" key="1">
    <source>
        <dbReference type="PROSITE" id="PS51186"/>
    </source>
</evidence>
<dbReference type="Gene3D" id="3.40.630.30">
    <property type="match status" value="1"/>
</dbReference>
<protein>
    <submittedName>
        <fullName evidence="3">GNAT family N-acetyltransferase</fullName>
    </submittedName>
</protein>
<name>A0AAP9DVM0_PANTH</name>
<dbReference type="GO" id="GO:0016747">
    <property type="term" value="F:acyltransferase activity, transferring groups other than amino-acyl groups"/>
    <property type="evidence" value="ECO:0007669"/>
    <property type="project" value="InterPro"/>
</dbReference>
<keyword evidence="5" id="KW-1185">Reference proteome</keyword>
<dbReference type="InterPro" id="IPR000182">
    <property type="entry name" value="GNAT_dom"/>
</dbReference>
<dbReference type="PROSITE" id="PS51186">
    <property type="entry name" value="GNAT"/>
    <property type="match status" value="1"/>
</dbReference>
<accession>A0AAP9DVM0</accession>